<dbReference type="Gene3D" id="2.130.10.130">
    <property type="entry name" value="Integrin alpha, N-terminal"/>
    <property type="match status" value="1"/>
</dbReference>
<evidence type="ECO:0000256" key="1">
    <source>
        <dbReference type="ARBA" id="ARBA00004138"/>
    </source>
</evidence>
<evidence type="ECO:0000256" key="2">
    <source>
        <dbReference type="ARBA" id="ARBA00004496"/>
    </source>
</evidence>
<evidence type="ECO:0000256" key="3">
    <source>
        <dbReference type="ARBA" id="ARBA00022490"/>
    </source>
</evidence>
<dbReference type="KEGG" id="nneo:PQG83_13170"/>
<dbReference type="InterPro" id="IPR013783">
    <property type="entry name" value="Ig-like_fold"/>
</dbReference>
<dbReference type="Gene3D" id="2.60.40.10">
    <property type="entry name" value="Immunoglobulins"/>
    <property type="match status" value="1"/>
</dbReference>
<dbReference type="Pfam" id="PF22544">
    <property type="entry name" value="HYDIN_VesB_CFA65-like_Ig"/>
    <property type="match status" value="1"/>
</dbReference>
<keyword evidence="4 7" id="KW-0732">Signal</keyword>
<dbReference type="Pfam" id="PF13517">
    <property type="entry name" value="FG-GAP_3"/>
    <property type="match status" value="3"/>
</dbReference>
<evidence type="ECO:0000259" key="8">
    <source>
        <dbReference type="Pfam" id="PF22544"/>
    </source>
</evidence>
<comment type="subcellular location">
    <subcellularLocation>
        <location evidence="1">Cell projection</location>
        <location evidence="1">Cilium</location>
    </subcellularLocation>
    <subcellularLocation>
        <location evidence="2">Cytoplasm</location>
    </subcellularLocation>
</comment>
<feature type="domain" description="HYDIN/VesB/CFA65-like Ig-like" evidence="8">
    <location>
        <begin position="415"/>
        <end position="499"/>
    </location>
</feature>
<dbReference type="RefSeq" id="WP_312741818.1">
    <property type="nucleotide sequence ID" value="NZ_CP116968.1"/>
</dbReference>
<keyword evidence="6" id="KW-0966">Cell projection</keyword>
<gene>
    <name evidence="9" type="ORF">PQG83_13170</name>
</gene>
<dbReference type="SUPFAM" id="SSF69318">
    <property type="entry name" value="Integrin alpha N-terminal domain"/>
    <property type="match status" value="1"/>
</dbReference>
<keyword evidence="5" id="KW-0969">Cilium</keyword>
<dbReference type="InterPro" id="IPR017868">
    <property type="entry name" value="Filamin/ABP280_repeat-like"/>
</dbReference>
<dbReference type="PANTHER" id="PTHR46580:SF2">
    <property type="entry name" value="MAM DOMAIN-CONTAINING PROTEIN"/>
    <property type="match status" value="1"/>
</dbReference>
<protein>
    <submittedName>
        <fullName evidence="9">FG-GAP-like repeat-containing protein</fullName>
    </submittedName>
</protein>
<name>A0AA96GLZ8_9BACT</name>
<dbReference type="Gene3D" id="2.30.30.100">
    <property type="match status" value="2"/>
</dbReference>
<dbReference type="EMBL" id="CP116968">
    <property type="protein sequence ID" value="WNM60709.1"/>
    <property type="molecule type" value="Genomic_DNA"/>
</dbReference>
<evidence type="ECO:0000313" key="10">
    <source>
        <dbReference type="Proteomes" id="UP001302494"/>
    </source>
</evidence>
<accession>A0AA96GLZ8</accession>
<dbReference type="PANTHER" id="PTHR46580">
    <property type="entry name" value="SENSOR KINASE-RELATED"/>
    <property type="match status" value="1"/>
</dbReference>
<dbReference type="InterPro" id="IPR013517">
    <property type="entry name" value="FG-GAP"/>
</dbReference>
<dbReference type="InterPro" id="IPR053879">
    <property type="entry name" value="HYDIN_VesB_CFA65-like_Ig"/>
</dbReference>
<dbReference type="PROSITE" id="PS50194">
    <property type="entry name" value="FILAMIN_REPEAT"/>
    <property type="match status" value="1"/>
</dbReference>
<evidence type="ECO:0000256" key="5">
    <source>
        <dbReference type="ARBA" id="ARBA00023069"/>
    </source>
</evidence>
<evidence type="ECO:0000256" key="6">
    <source>
        <dbReference type="ARBA" id="ARBA00023273"/>
    </source>
</evidence>
<evidence type="ECO:0000313" key="9">
    <source>
        <dbReference type="EMBL" id="WNM60709.1"/>
    </source>
</evidence>
<sequence>MMFWFFAKRSVICGIAWACITGWPLSAYAQNLTYSPTPSNPVGRAPQAITAGDFNGDGLSDIATVNGTSDDISVLLGNGNGTFRSAVSFGVGKIPLAVVAADMDGDGLLDLVLALSGADQVVVLKGEGTGLFKKLASQGAGKGTTFLAVRDVNGDGWSDVVAINSGRFGYYPPFDLSVLLNDGKGGLLTPVTYEQDGRDGMFPTGVLVEDLTGDGKPDLAVTWSQPSWRSPNGLVSMLKNTGNGKFVLEKELKPGFTLSAIQGADINHNGLVDLAVTSLFSDTVRILLQREGGSFTELDPIKVGFAPVGVVFRDFDGDQEMDMVVVNRDSNSLSILLGNGAGLFTSAGHFGVGATPSAVVVEDFDQDRFPDLATASTNVDGVSVLLSGDGAIPLPSLSTDAMVFELESGREANPSSSHHMIRVSNIGLGLLKIVEVKITGNEADAFSVVDNTCADVTLYTGDSCTLQVGFAPHEPGTHHAMLTIHDNASGSPRRVVLKGLVKS</sequence>
<evidence type="ECO:0000256" key="7">
    <source>
        <dbReference type="SAM" id="SignalP"/>
    </source>
</evidence>
<feature type="chain" id="PRO_5041689815" evidence="7">
    <location>
        <begin position="30"/>
        <end position="503"/>
    </location>
</feature>
<dbReference type="AlphaFoldDB" id="A0AA96GLZ8"/>
<keyword evidence="10" id="KW-1185">Reference proteome</keyword>
<feature type="signal peptide" evidence="7">
    <location>
        <begin position="1"/>
        <end position="29"/>
    </location>
</feature>
<evidence type="ECO:0000256" key="4">
    <source>
        <dbReference type="ARBA" id="ARBA00022729"/>
    </source>
</evidence>
<keyword evidence="3" id="KW-0963">Cytoplasm</keyword>
<dbReference type="InterPro" id="IPR028994">
    <property type="entry name" value="Integrin_alpha_N"/>
</dbReference>
<organism evidence="9 10">
    <name type="scientific">Candidatus Nitrospira neomarina</name>
    <dbReference type="NCBI Taxonomy" id="3020899"/>
    <lineage>
        <taxon>Bacteria</taxon>
        <taxon>Pseudomonadati</taxon>
        <taxon>Nitrospirota</taxon>
        <taxon>Nitrospiria</taxon>
        <taxon>Nitrospirales</taxon>
        <taxon>Nitrospiraceae</taxon>
        <taxon>Nitrospira</taxon>
    </lineage>
</organism>
<reference evidence="9 10" key="1">
    <citation type="submission" date="2023-01" db="EMBL/GenBank/DDBJ databases">
        <title>Cultivation and genomic characterization of new, ubiquitous marine nitrite-oxidizing bacteria from the Nitrospirales.</title>
        <authorList>
            <person name="Mueller A.J."/>
            <person name="Daebeler A."/>
            <person name="Herbold C.W."/>
            <person name="Kirkegaard R.H."/>
            <person name="Daims H."/>
        </authorList>
    </citation>
    <scope>NUCLEOTIDE SEQUENCE [LARGE SCALE GENOMIC DNA]</scope>
    <source>
        <strain evidence="9 10">DK</strain>
    </source>
</reference>
<dbReference type="Proteomes" id="UP001302494">
    <property type="component" value="Chromosome"/>
</dbReference>
<proteinExistence type="predicted"/>